<keyword evidence="8" id="KW-1185">Reference proteome</keyword>
<dbReference type="InterPro" id="IPR004130">
    <property type="entry name" value="Gpn"/>
</dbReference>
<keyword evidence="4 5" id="KW-0342">GTP-binding</keyword>
<evidence type="ECO:0000256" key="4">
    <source>
        <dbReference type="ARBA" id="ARBA00023134"/>
    </source>
</evidence>
<accession>A0A6A0A1L8</accession>
<evidence type="ECO:0000256" key="1">
    <source>
        <dbReference type="ARBA" id="ARBA00005290"/>
    </source>
</evidence>
<feature type="compositionally biased region" description="Low complexity" evidence="6">
    <location>
        <begin position="204"/>
        <end position="219"/>
    </location>
</feature>
<evidence type="ECO:0000313" key="7">
    <source>
        <dbReference type="EMBL" id="GFH25514.1"/>
    </source>
</evidence>
<dbReference type="Proteomes" id="UP000485058">
    <property type="component" value="Unassembled WGS sequence"/>
</dbReference>
<dbReference type="PANTHER" id="PTHR21231">
    <property type="entry name" value="XPA-BINDING PROTEIN 1-RELATED"/>
    <property type="match status" value="1"/>
</dbReference>
<organism evidence="7 8">
    <name type="scientific">Haematococcus lacustris</name>
    <name type="common">Green alga</name>
    <name type="synonym">Haematococcus pluvialis</name>
    <dbReference type="NCBI Taxonomy" id="44745"/>
    <lineage>
        <taxon>Eukaryota</taxon>
        <taxon>Viridiplantae</taxon>
        <taxon>Chlorophyta</taxon>
        <taxon>core chlorophytes</taxon>
        <taxon>Chlorophyceae</taxon>
        <taxon>CS clade</taxon>
        <taxon>Chlamydomonadales</taxon>
        <taxon>Haematococcaceae</taxon>
        <taxon>Haematococcus</taxon>
    </lineage>
</organism>
<evidence type="ECO:0000256" key="2">
    <source>
        <dbReference type="ARBA" id="ARBA00022741"/>
    </source>
</evidence>
<keyword evidence="3 5" id="KW-0378">Hydrolase</keyword>
<comment type="function">
    <text evidence="5">Small GTPase required for proper nuclear import of RNA polymerase II (RNAPII). May act at an RNAP assembly step prior to nuclear import.</text>
</comment>
<dbReference type="Gene3D" id="3.40.50.300">
    <property type="entry name" value="P-loop containing nucleotide triphosphate hydrolases"/>
    <property type="match status" value="1"/>
</dbReference>
<comment type="subcellular location">
    <subcellularLocation>
        <location evidence="5">Cytoplasm</location>
    </subcellularLocation>
    <subcellularLocation>
        <location evidence="5">Nucleus</location>
    </subcellularLocation>
</comment>
<dbReference type="GO" id="GO:0005525">
    <property type="term" value="F:GTP binding"/>
    <property type="evidence" value="ECO:0007669"/>
    <property type="project" value="UniProtKB-KW"/>
</dbReference>
<dbReference type="GO" id="GO:0003924">
    <property type="term" value="F:GTPase activity"/>
    <property type="evidence" value="ECO:0007669"/>
    <property type="project" value="TreeGrafter"/>
</dbReference>
<protein>
    <recommendedName>
        <fullName evidence="5">GPN-loop GTPase</fullName>
        <ecNumber evidence="5">3.6.5.-</ecNumber>
    </recommendedName>
</protein>
<comment type="similarity">
    <text evidence="1 5">Belongs to the GPN-loop GTPase family.</text>
</comment>
<sequence>MQAEVIGLCEKARDPPLSTIVLDTPGQIEIFTWSASGQIVTELFASSFPTVVAFIVDTPRCAAPQTFMSNMLQAVSILYKTKLPMILVFNKTDVMQHDFALEWMADFEVYQAALEKDGSYAATLSRSLSLVLDEFYSNLRCVGVSALTGQGMDQFCQAVSAGAAEYEQFYVPELAARQQEKADRESRRQQKEMAKVAKDLAAASLKASSSTRSGQASSSLRAAGPSNANPVAGGVVAARRGPDTAGADEGDDSGADLGLSDDSIEDDEAEEARQESRAK</sequence>
<comment type="caution">
    <text evidence="7">The sequence shown here is derived from an EMBL/GenBank/DDBJ whole genome shotgun (WGS) entry which is preliminary data.</text>
</comment>
<dbReference type="InterPro" id="IPR027417">
    <property type="entry name" value="P-loop_NTPase"/>
</dbReference>
<dbReference type="PANTHER" id="PTHR21231:SF8">
    <property type="entry name" value="GPN-LOOP GTPASE 1"/>
    <property type="match status" value="1"/>
</dbReference>
<evidence type="ECO:0000256" key="3">
    <source>
        <dbReference type="ARBA" id="ARBA00022801"/>
    </source>
</evidence>
<gene>
    <name evidence="7" type="ORF">HaLaN_23493</name>
</gene>
<evidence type="ECO:0000313" key="8">
    <source>
        <dbReference type="Proteomes" id="UP000485058"/>
    </source>
</evidence>
<reference evidence="7 8" key="1">
    <citation type="submission" date="2020-02" db="EMBL/GenBank/DDBJ databases">
        <title>Draft genome sequence of Haematococcus lacustris strain NIES-144.</title>
        <authorList>
            <person name="Morimoto D."/>
            <person name="Nakagawa S."/>
            <person name="Yoshida T."/>
            <person name="Sawayama S."/>
        </authorList>
    </citation>
    <scope>NUCLEOTIDE SEQUENCE [LARGE SCALE GENOMIC DNA]</scope>
    <source>
        <strain evidence="7 8">NIES-144</strain>
    </source>
</reference>
<evidence type="ECO:0000256" key="5">
    <source>
        <dbReference type="RuleBase" id="RU365059"/>
    </source>
</evidence>
<dbReference type="GO" id="GO:0005737">
    <property type="term" value="C:cytoplasm"/>
    <property type="evidence" value="ECO:0007669"/>
    <property type="project" value="UniProtKB-SubCell"/>
</dbReference>
<dbReference type="Pfam" id="PF03029">
    <property type="entry name" value="ATP_bind_1"/>
    <property type="match status" value="1"/>
</dbReference>
<keyword evidence="2 5" id="KW-0547">Nucleotide-binding</keyword>
<name>A0A6A0A1L8_HAELA</name>
<proteinExistence type="inferred from homology"/>
<comment type="subunit">
    <text evidence="5">Binds to RNA polymerase II.</text>
</comment>
<keyword evidence="5" id="KW-0963">Cytoplasm</keyword>
<dbReference type="EC" id="3.6.5.-" evidence="5"/>
<dbReference type="SUPFAM" id="SSF52540">
    <property type="entry name" value="P-loop containing nucleoside triphosphate hydrolases"/>
    <property type="match status" value="1"/>
</dbReference>
<dbReference type="AlphaFoldDB" id="A0A6A0A1L8"/>
<feature type="region of interest" description="Disordered" evidence="6">
    <location>
        <begin position="204"/>
        <end position="279"/>
    </location>
</feature>
<evidence type="ECO:0000256" key="6">
    <source>
        <dbReference type="SAM" id="MobiDB-lite"/>
    </source>
</evidence>
<dbReference type="GO" id="GO:0005634">
    <property type="term" value="C:nucleus"/>
    <property type="evidence" value="ECO:0007669"/>
    <property type="project" value="UniProtKB-SubCell"/>
</dbReference>
<dbReference type="EMBL" id="BLLF01002836">
    <property type="protein sequence ID" value="GFH25514.1"/>
    <property type="molecule type" value="Genomic_DNA"/>
</dbReference>